<dbReference type="EMBL" id="JAAGYR010000006">
    <property type="protein sequence ID" value="NEN75510.1"/>
    <property type="molecule type" value="Genomic_DNA"/>
</dbReference>
<comment type="caution">
    <text evidence="4">The sequence shown here is derived from an EMBL/GenBank/DDBJ whole genome shotgun (WGS) entry which is preliminary data.</text>
</comment>
<evidence type="ECO:0000256" key="2">
    <source>
        <dbReference type="ARBA" id="ARBA00022729"/>
    </source>
</evidence>
<comment type="subcellular location">
    <subcellularLocation>
        <location evidence="1">Cell envelope</location>
    </subcellularLocation>
</comment>
<evidence type="ECO:0000313" key="4">
    <source>
        <dbReference type="EMBL" id="NEN75510.1"/>
    </source>
</evidence>
<evidence type="ECO:0000313" key="5">
    <source>
        <dbReference type="Proteomes" id="UP000477651"/>
    </source>
</evidence>
<dbReference type="Pfam" id="PF09375">
    <property type="entry name" value="Peptidase_M75"/>
    <property type="match status" value="1"/>
</dbReference>
<dbReference type="Gene3D" id="1.20.1420.20">
    <property type="entry name" value="M75 peptidase, HXXE motif"/>
    <property type="match status" value="1"/>
</dbReference>
<accession>A0A6L9Y4X5</accession>
<dbReference type="InterPro" id="IPR018976">
    <property type="entry name" value="Imelysin-like"/>
</dbReference>
<reference evidence="4 5" key="1">
    <citation type="submission" date="2020-02" db="EMBL/GenBank/DDBJ databases">
        <title>Pelistega sp. NLN82 were isolated from wild rodents of the Hainan Island.</title>
        <authorList>
            <person name="Niu N."/>
            <person name="Zhou J."/>
        </authorList>
    </citation>
    <scope>NUCLEOTIDE SEQUENCE [LARGE SCALE GENOMIC DNA]</scope>
    <source>
        <strain evidence="4 5">NLN82</strain>
    </source>
</reference>
<dbReference type="InterPro" id="IPR038352">
    <property type="entry name" value="Imelysin_sf"/>
</dbReference>
<feature type="domain" description="Imelysin-like" evidence="3">
    <location>
        <begin position="58"/>
        <end position="419"/>
    </location>
</feature>
<organism evidence="4 5">
    <name type="scientific">Pelistega ratti</name>
    <dbReference type="NCBI Taxonomy" id="2652177"/>
    <lineage>
        <taxon>Bacteria</taxon>
        <taxon>Pseudomonadati</taxon>
        <taxon>Pseudomonadota</taxon>
        <taxon>Betaproteobacteria</taxon>
        <taxon>Burkholderiales</taxon>
        <taxon>Alcaligenaceae</taxon>
        <taxon>Pelistega</taxon>
    </lineage>
</organism>
<dbReference type="CDD" id="cd14657">
    <property type="entry name" value="Imelysin_IrpA-like"/>
    <property type="match status" value="1"/>
</dbReference>
<dbReference type="AlphaFoldDB" id="A0A6L9Y4X5"/>
<keyword evidence="5" id="KW-1185">Reference proteome</keyword>
<dbReference type="GO" id="GO:0030313">
    <property type="term" value="C:cell envelope"/>
    <property type="evidence" value="ECO:0007669"/>
    <property type="project" value="UniProtKB-SubCell"/>
</dbReference>
<protein>
    <submittedName>
        <fullName evidence="4">Imelysin</fullName>
    </submittedName>
</protein>
<keyword evidence="2" id="KW-0732">Signal</keyword>
<proteinExistence type="predicted"/>
<evidence type="ECO:0000259" key="3">
    <source>
        <dbReference type="Pfam" id="PF09375"/>
    </source>
</evidence>
<evidence type="ECO:0000256" key="1">
    <source>
        <dbReference type="ARBA" id="ARBA00004196"/>
    </source>
</evidence>
<dbReference type="RefSeq" id="WP_163764169.1">
    <property type="nucleotide sequence ID" value="NZ_JAAGYR010000006.1"/>
</dbReference>
<name>A0A6L9Y4X5_9BURK</name>
<gene>
    <name evidence="4" type="ORF">F9B74_04105</name>
</gene>
<dbReference type="Proteomes" id="UP000477651">
    <property type="component" value="Unassembled WGS sequence"/>
</dbReference>
<sequence>MKYSTTLHRLSLALVMGGILMTVPTIIPSTTSVAFAHQHAHAISPSVVLGTYAEQAYTLYADSLKDAKALQTALQAFTQTPTEATLNTAKKAWLQSRESYGLTEPFRLSNGPIDAEEGWVADAYGSLESQINAWPLDEVMIDYTIDADGKRTSGNIIDSTGKFTPTGEEAKAVNIDTITPEVLTDLNENGGEANVATGYHAIEFLLWGQDQDYNSFVADTITHGPTTAGQRPLSDYTSDQFANRRKAYLNAAAEKLVADLTTITQAWAPERDTKDTNTGLYRAALLGQLKGAEADKNISPKEALRQIIAGLGVFMKSELANERVAVAVLTPSEEDEHSCFSDNTHRDIAQNFQGFVDILKGEMNGKKIGPALWDGLSNTDKATISKLIDDIQSRIQKINTLASSQMHFDYQIKPEHEKESRNIVSMKNQMRRLGDQMITVGKAFDINLSEEDVTDSEETKIEG</sequence>